<accession>A0AAD9HJA6</accession>
<protein>
    <submittedName>
        <fullName evidence="1">Uncharacterized protein</fullName>
    </submittedName>
</protein>
<sequence length="109" mass="11456">MCQGPDHLPSPLPPRMHVNSANGSRSSLLLLLLLLTDTCPDKRHTLTPACQSVLAGASGEKVGPRILIPARPDPAVNVPSPCSSMAHARRPFSLSCVFSVPVCTSYVGS</sequence>
<name>A0AAD9HJA6_9PEZI</name>
<feature type="non-terminal residue" evidence="1">
    <location>
        <position position="109"/>
    </location>
</feature>
<evidence type="ECO:0000313" key="1">
    <source>
        <dbReference type="EMBL" id="KAK2029079.1"/>
    </source>
</evidence>
<evidence type="ECO:0000313" key="2">
    <source>
        <dbReference type="Proteomes" id="UP001232148"/>
    </source>
</evidence>
<organism evidence="1 2">
    <name type="scientific">Colletotrichum zoysiae</name>
    <dbReference type="NCBI Taxonomy" id="1216348"/>
    <lineage>
        <taxon>Eukaryota</taxon>
        <taxon>Fungi</taxon>
        <taxon>Dikarya</taxon>
        <taxon>Ascomycota</taxon>
        <taxon>Pezizomycotina</taxon>
        <taxon>Sordariomycetes</taxon>
        <taxon>Hypocreomycetidae</taxon>
        <taxon>Glomerellales</taxon>
        <taxon>Glomerellaceae</taxon>
        <taxon>Colletotrichum</taxon>
        <taxon>Colletotrichum graminicola species complex</taxon>
    </lineage>
</organism>
<dbReference type="EMBL" id="MU842869">
    <property type="protein sequence ID" value="KAK2029079.1"/>
    <property type="molecule type" value="Genomic_DNA"/>
</dbReference>
<comment type="caution">
    <text evidence="1">The sequence shown here is derived from an EMBL/GenBank/DDBJ whole genome shotgun (WGS) entry which is preliminary data.</text>
</comment>
<keyword evidence="2" id="KW-1185">Reference proteome</keyword>
<proteinExistence type="predicted"/>
<gene>
    <name evidence="1" type="ORF">LX32DRAFT_639454</name>
</gene>
<dbReference type="AlphaFoldDB" id="A0AAD9HJA6"/>
<dbReference type="Proteomes" id="UP001232148">
    <property type="component" value="Unassembled WGS sequence"/>
</dbReference>
<reference evidence="1" key="1">
    <citation type="submission" date="2021-06" db="EMBL/GenBank/DDBJ databases">
        <title>Comparative genomics, transcriptomics and evolutionary studies reveal genomic signatures of adaptation to plant cell wall in hemibiotrophic fungi.</title>
        <authorList>
            <consortium name="DOE Joint Genome Institute"/>
            <person name="Baroncelli R."/>
            <person name="Diaz J.F."/>
            <person name="Benocci T."/>
            <person name="Peng M."/>
            <person name="Battaglia E."/>
            <person name="Haridas S."/>
            <person name="Andreopoulos W."/>
            <person name="Labutti K."/>
            <person name="Pangilinan J."/>
            <person name="Floch G.L."/>
            <person name="Makela M.R."/>
            <person name="Henrissat B."/>
            <person name="Grigoriev I.V."/>
            <person name="Crouch J.A."/>
            <person name="De Vries R.P."/>
            <person name="Sukno S.A."/>
            <person name="Thon M.R."/>
        </authorList>
    </citation>
    <scope>NUCLEOTIDE SEQUENCE</scope>
    <source>
        <strain evidence="1">MAFF235873</strain>
    </source>
</reference>